<name>A0A4R7BGC9_9NEIS</name>
<dbReference type="Proteomes" id="UP000295611">
    <property type="component" value="Unassembled WGS sequence"/>
</dbReference>
<dbReference type="OrthoDB" id="9762853at2"/>
<protein>
    <submittedName>
        <fullName evidence="1">Baseplate J-like protein</fullName>
    </submittedName>
</protein>
<dbReference type="RefSeq" id="WP_133678102.1">
    <property type="nucleotide sequence ID" value="NZ_SNZP01000001.1"/>
</dbReference>
<reference evidence="1 2" key="1">
    <citation type="submission" date="2019-03" db="EMBL/GenBank/DDBJ databases">
        <title>Genomic Encyclopedia of Type Strains, Phase III (KMG-III): the genomes of soil and plant-associated and newly described type strains.</title>
        <authorList>
            <person name="Whitman W."/>
        </authorList>
    </citation>
    <scope>NUCLEOTIDE SEQUENCE [LARGE SCALE GENOMIC DNA]</scope>
    <source>
        <strain evidence="1 2">CECT 8976</strain>
    </source>
</reference>
<accession>A0A4R7BGC9</accession>
<gene>
    <name evidence="1" type="ORF">DFP86_101165</name>
</gene>
<proteinExistence type="predicted"/>
<evidence type="ECO:0000313" key="1">
    <source>
        <dbReference type="EMBL" id="TDR82776.1"/>
    </source>
</evidence>
<evidence type="ECO:0000313" key="2">
    <source>
        <dbReference type="Proteomes" id="UP000295611"/>
    </source>
</evidence>
<comment type="caution">
    <text evidence="1">The sequence shown here is derived from an EMBL/GenBank/DDBJ whole genome shotgun (WGS) entry which is preliminary data.</text>
</comment>
<keyword evidence="2" id="KW-1185">Reference proteome</keyword>
<dbReference type="EMBL" id="SNZP01000001">
    <property type="protein sequence ID" value="TDR82776.1"/>
    <property type="molecule type" value="Genomic_DNA"/>
</dbReference>
<organism evidence="1 2">
    <name type="scientific">Paludibacterium purpuratum</name>
    <dbReference type="NCBI Taxonomy" id="1144873"/>
    <lineage>
        <taxon>Bacteria</taxon>
        <taxon>Pseudomonadati</taxon>
        <taxon>Pseudomonadota</taxon>
        <taxon>Betaproteobacteria</taxon>
        <taxon>Neisseriales</taxon>
        <taxon>Chromobacteriaceae</taxon>
        <taxon>Paludibacterium</taxon>
    </lineage>
</organism>
<sequence>MPYGTRQNQRLSAALQPGYILPDEFSLAERLCLSVAQAAGLRFAGGAEHERWDEVLRSDEAVLLAELAALPLERMQQTFLSALSWEAPESLWRQLWAFARRYDDMRWRLTRAHTPAAVALGQALSARIESGLGELWARGILVFGVGEGELHPAWARQVPDAGATGAEDEATRRQLLRRCWLALSQALGAERDAAQAAFEQSLHSGRHDPAMGLLLAALQLYQVSRAPLNRFPERLIDFYYRDVLRLRPRPAAAEYVHLLLERDPRYAGEVSIAAGMRFIGGEDANGRAIAFAADGPLTLSDTRIQALCSVRVERDPLISPECEFDYATRVQAEVLPPQAPEAAYRPRPAWWPVLGGQAKGSAARAEDAELGLAVASPLLLLREGRREVRLRLRFAHPADDDALLARALRMPVDRRDAAWVAEVFARYAAHEWQHFPPRPRPTPPSALDVAEMARAAWARSPRFDGDGHVAFLLAACLAAKQAGIFAERLGRLFAAWLIALDDLRPEDLAALRAHAASLRDPGQGVRAVELDDPLILIYPSRRGGAADRPDRTLIFSRVFEQVWQAHLSVADGWLAIERVFVRRLCGTTELGGGLTLALRLGPEQPPIVACQPGVHGEHWPAQAVLQLRLRTRSRLYAYSLLQQYRLCELHLDVAVRDARHLVLYNQLGRLDPSKPFQPFGPMPVQGNYMLLGSPELACKPLLSLRLRLRWSGLPDGPGGLAEHYAAYPGDWRNGQFRLLPQLLVDGQWCAERGTLPMFAERRGETRLARESQLDFPRDTLRRWQRAIPVGTDGQPFLYGLDSRNGFFRFELCEPAGAFGHAAYPGLLGAALTRNARRKRAAPLPREPYTPSLEGVSLSYQASLALPLTREVVDARRDGGHLAVYHLHPFGVLDLGHDRGGGYPRLLPRFAHDGNLFVGLGGSDPQGALSLLFHLRKEEAAERLRETPPALQWSAWLADGWRALAPQQQLADDTQGMLRTGIVQLNLPADMRTDCAALPARGYWLRLGADWGFGQLAGLYGVHAHAIRATRCEAASADDSAEPLAPDSVNAPAQSLAGLRGVRQVGQSAGRRVADPPEALRLRGAERLRHKQRAITAWDYERLLLDAFPEVHKAKCLPYHPASADGLPLHPVPGQVLVVVVPHPHRGSLFSSTEAPRLDADAIVAMQAYLQARAPSGARVWVRNAAYERVQVRGTLRLEPGRHAGATLRRLNQALVEFLSPWHTGGVEADFDSTLRAEAIEAFLRAQDDVAAVGRLALLHIARDDHHFYRLRDVPVSGELRGVTPLKPWSLLLPVRQHLLRVDDEQPGLAPPATGIDRLEIGATFIVGRRADAAGANAS</sequence>